<comment type="caution">
    <text evidence="1">The sequence shown here is derived from an EMBL/GenBank/DDBJ whole genome shotgun (WGS) entry which is preliminary data.</text>
</comment>
<evidence type="ECO:0000313" key="1">
    <source>
        <dbReference type="EMBL" id="GME75974.1"/>
    </source>
</evidence>
<accession>A0ACB5SXD1</accession>
<protein>
    <submittedName>
        <fullName evidence="1">Unnamed protein product</fullName>
    </submittedName>
</protein>
<reference evidence="1" key="1">
    <citation type="submission" date="2023-04" db="EMBL/GenBank/DDBJ databases">
        <title>Ambrosiozyma monospora NBRC 10751.</title>
        <authorList>
            <person name="Ichikawa N."/>
            <person name="Sato H."/>
            <person name="Tonouchi N."/>
        </authorList>
    </citation>
    <scope>NUCLEOTIDE SEQUENCE</scope>
    <source>
        <strain evidence="1">NBRC 10751</strain>
    </source>
</reference>
<dbReference type="EMBL" id="BSXS01001369">
    <property type="protein sequence ID" value="GME75974.1"/>
    <property type="molecule type" value="Genomic_DNA"/>
</dbReference>
<evidence type="ECO:0000313" key="2">
    <source>
        <dbReference type="Proteomes" id="UP001165064"/>
    </source>
</evidence>
<sequence length="208" mass="22118">MKVNQGFWISSAGADSIDDAVSEFITAVSSGDNGYSWDLFSVLTIGNEAIISGYCSPSDLISKISSVKSKLQAAGYTGKVTTSEPPVMFTTHSELCTSSDIDFVGVNVHSYFDVYSSASDAGSFLVGQVKQAQEACPNMDIVVTETGYPSAGNQNGKNIPSAENQLIALTSILSDYGSDVTILSTYNDYWKSPGEYGIEQSFGAIQLF</sequence>
<dbReference type="Proteomes" id="UP001165064">
    <property type="component" value="Unassembled WGS sequence"/>
</dbReference>
<gene>
    <name evidence="1" type="ORF">Amon02_000239100</name>
</gene>
<name>A0ACB5SXD1_AMBMO</name>
<keyword evidence="2" id="KW-1185">Reference proteome</keyword>
<proteinExistence type="predicted"/>
<organism evidence="1 2">
    <name type="scientific">Ambrosiozyma monospora</name>
    <name type="common">Yeast</name>
    <name type="synonym">Endomycopsis monosporus</name>
    <dbReference type="NCBI Taxonomy" id="43982"/>
    <lineage>
        <taxon>Eukaryota</taxon>
        <taxon>Fungi</taxon>
        <taxon>Dikarya</taxon>
        <taxon>Ascomycota</taxon>
        <taxon>Saccharomycotina</taxon>
        <taxon>Pichiomycetes</taxon>
        <taxon>Pichiales</taxon>
        <taxon>Pichiaceae</taxon>
        <taxon>Ambrosiozyma</taxon>
    </lineage>
</organism>